<organism evidence="2 3">
    <name type="scientific">Paenibacillus solisilvae</name>
    <dbReference type="NCBI Taxonomy" id="2486751"/>
    <lineage>
        <taxon>Bacteria</taxon>
        <taxon>Bacillati</taxon>
        <taxon>Bacillota</taxon>
        <taxon>Bacilli</taxon>
        <taxon>Bacillales</taxon>
        <taxon>Paenibacillaceae</taxon>
        <taxon>Paenibacillus</taxon>
    </lineage>
</organism>
<accession>A0ABW0VX88</accession>
<reference evidence="3" key="1">
    <citation type="journal article" date="2019" name="Int. J. Syst. Evol. Microbiol.">
        <title>The Global Catalogue of Microorganisms (GCM) 10K type strain sequencing project: providing services to taxonomists for standard genome sequencing and annotation.</title>
        <authorList>
            <consortium name="The Broad Institute Genomics Platform"/>
            <consortium name="The Broad Institute Genome Sequencing Center for Infectious Disease"/>
            <person name="Wu L."/>
            <person name="Ma J."/>
        </authorList>
    </citation>
    <scope>NUCLEOTIDE SEQUENCE [LARGE SCALE GENOMIC DNA]</scope>
    <source>
        <strain evidence="3">CGMCC 1.3240</strain>
    </source>
</reference>
<evidence type="ECO:0000259" key="1">
    <source>
        <dbReference type="PROSITE" id="PS50801"/>
    </source>
</evidence>
<proteinExistence type="predicted"/>
<evidence type="ECO:0000313" key="2">
    <source>
        <dbReference type="EMBL" id="MFC5650487.1"/>
    </source>
</evidence>
<keyword evidence="3" id="KW-1185">Reference proteome</keyword>
<comment type="caution">
    <text evidence="2">The sequence shown here is derived from an EMBL/GenBank/DDBJ whole genome shotgun (WGS) entry which is preliminary data.</text>
</comment>
<dbReference type="SUPFAM" id="SSF52091">
    <property type="entry name" value="SpoIIaa-like"/>
    <property type="match status" value="1"/>
</dbReference>
<dbReference type="RefSeq" id="WP_379189047.1">
    <property type="nucleotide sequence ID" value="NZ_JBHSOW010000057.1"/>
</dbReference>
<dbReference type="Gene3D" id="3.30.750.24">
    <property type="entry name" value="STAS domain"/>
    <property type="match status" value="1"/>
</dbReference>
<dbReference type="PROSITE" id="PS50801">
    <property type="entry name" value="STAS"/>
    <property type="match status" value="1"/>
</dbReference>
<dbReference type="PANTHER" id="PTHR33495">
    <property type="entry name" value="ANTI-SIGMA FACTOR ANTAGONIST TM_1081-RELATED-RELATED"/>
    <property type="match status" value="1"/>
</dbReference>
<evidence type="ECO:0000313" key="3">
    <source>
        <dbReference type="Proteomes" id="UP001596047"/>
    </source>
</evidence>
<dbReference type="EMBL" id="JBHSOW010000057">
    <property type="protein sequence ID" value="MFC5650487.1"/>
    <property type="molecule type" value="Genomic_DNA"/>
</dbReference>
<dbReference type="Proteomes" id="UP001596047">
    <property type="component" value="Unassembled WGS sequence"/>
</dbReference>
<dbReference type="InterPro" id="IPR036513">
    <property type="entry name" value="STAS_dom_sf"/>
</dbReference>
<dbReference type="CDD" id="cd07043">
    <property type="entry name" value="STAS_anti-anti-sigma_factors"/>
    <property type="match status" value="1"/>
</dbReference>
<protein>
    <submittedName>
        <fullName evidence="2">STAS domain-containing protein</fullName>
    </submittedName>
</protein>
<sequence length="121" mass="13609">MEQSFSMETRQFPNGLVLKLYGELTKSAEKELIADFAGNVELGTSIRFLALDISEVAYINSGGMAVLIRLTRMALKAGAHTFAWGVTPHYEKLFRMVGLTEYLMLYPNEFAVLERIEALEL</sequence>
<dbReference type="PANTHER" id="PTHR33495:SF6">
    <property type="entry name" value="ANTI-SIGMA FACTOR ANTAGONIST"/>
    <property type="match status" value="1"/>
</dbReference>
<dbReference type="InterPro" id="IPR002645">
    <property type="entry name" value="STAS_dom"/>
</dbReference>
<name>A0ABW0VX88_9BACL</name>
<dbReference type="Pfam" id="PF01740">
    <property type="entry name" value="STAS"/>
    <property type="match status" value="1"/>
</dbReference>
<gene>
    <name evidence="2" type="ORF">ACFPYJ_15430</name>
</gene>
<feature type="domain" description="STAS" evidence="1">
    <location>
        <begin position="5"/>
        <end position="119"/>
    </location>
</feature>